<protein>
    <submittedName>
        <fullName evidence="1">Uncharacterized protein</fullName>
    </submittedName>
</protein>
<name>A0ABS3JE81_9BACT</name>
<dbReference type="EMBL" id="JAFMYW010000002">
    <property type="protein sequence ID" value="MBO0948312.1"/>
    <property type="molecule type" value="Genomic_DNA"/>
</dbReference>
<proteinExistence type="predicted"/>
<reference evidence="1 2" key="1">
    <citation type="submission" date="2021-03" db="EMBL/GenBank/DDBJ databases">
        <title>Fibrella sp. HMF5405 genome sequencing and assembly.</title>
        <authorList>
            <person name="Kang H."/>
            <person name="Kim H."/>
            <person name="Bae S."/>
            <person name="Joh K."/>
        </authorList>
    </citation>
    <scope>NUCLEOTIDE SEQUENCE [LARGE SCALE GENOMIC DNA]</scope>
    <source>
        <strain evidence="1 2">HMF5405</strain>
    </source>
</reference>
<dbReference type="RefSeq" id="WP_207328293.1">
    <property type="nucleotide sequence ID" value="NZ_JAFMYW010000002.1"/>
</dbReference>
<organism evidence="1 2">
    <name type="scientific">Fibrella forsythiae</name>
    <dbReference type="NCBI Taxonomy" id="2817061"/>
    <lineage>
        <taxon>Bacteria</taxon>
        <taxon>Pseudomonadati</taxon>
        <taxon>Bacteroidota</taxon>
        <taxon>Cytophagia</taxon>
        <taxon>Cytophagales</taxon>
        <taxon>Spirosomataceae</taxon>
        <taxon>Fibrella</taxon>
    </lineage>
</organism>
<dbReference type="Proteomes" id="UP000664628">
    <property type="component" value="Unassembled WGS sequence"/>
</dbReference>
<keyword evidence="2" id="KW-1185">Reference proteome</keyword>
<accession>A0ABS3JE81</accession>
<evidence type="ECO:0000313" key="1">
    <source>
        <dbReference type="EMBL" id="MBO0948312.1"/>
    </source>
</evidence>
<sequence>MNAIRQIVSPLNGRISIDIPEEYRQKSFEVIILPIDDTSDKEQIQAKMARFLQTLPLTEPDLTDADILAEIKEVRAKRYK</sequence>
<comment type="caution">
    <text evidence="1">The sequence shown here is derived from an EMBL/GenBank/DDBJ whole genome shotgun (WGS) entry which is preliminary data.</text>
</comment>
<evidence type="ECO:0000313" key="2">
    <source>
        <dbReference type="Proteomes" id="UP000664628"/>
    </source>
</evidence>
<gene>
    <name evidence="1" type="ORF">J2I46_06975</name>
</gene>